<sequence length="72" mass="7970">MMDHDETLTDFFTPVSNWLVMAYSGLSIGRGKSDSIAATINESHTTGVFFLTGSLTELVCRDIVTTQMELCY</sequence>
<evidence type="ECO:0000313" key="2">
    <source>
        <dbReference type="Proteomes" id="UP000887159"/>
    </source>
</evidence>
<evidence type="ECO:0000313" key="1">
    <source>
        <dbReference type="EMBL" id="GFX97749.1"/>
    </source>
</evidence>
<accession>A0A8X6RRX3</accession>
<dbReference type="AlphaFoldDB" id="A0A8X6RRX3"/>
<protein>
    <submittedName>
        <fullName evidence="1">Uncharacterized protein</fullName>
    </submittedName>
</protein>
<keyword evidence="2" id="KW-1185">Reference proteome</keyword>
<gene>
    <name evidence="1" type="ORF">TNCV_3066361</name>
</gene>
<organism evidence="1 2">
    <name type="scientific">Trichonephila clavipes</name>
    <name type="common">Golden silk orbweaver</name>
    <name type="synonym">Nephila clavipes</name>
    <dbReference type="NCBI Taxonomy" id="2585209"/>
    <lineage>
        <taxon>Eukaryota</taxon>
        <taxon>Metazoa</taxon>
        <taxon>Ecdysozoa</taxon>
        <taxon>Arthropoda</taxon>
        <taxon>Chelicerata</taxon>
        <taxon>Arachnida</taxon>
        <taxon>Araneae</taxon>
        <taxon>Araneomorphae</taxon>
        <taxon>Entelegynae</taxon>
        <taxon>Araneoidea</taxon>
        <taxon>Nephilidae</taxon>
        <taxon>Trichonephila</taxon>
    </lineage>
</organism>
<proteinExistence type="predicted"/>
<name>A0A8X6RRX3_TRICX</name>
<reference evidence="1" key="1">
    <citation type="submission" date="2020-08" db="EMBL/GenBank/DDBJ databases">
        <title>Multicomponent nature underlies the extraordinary mechanical properties of spider dragline silk.</title>
        <authorList>
            <person name="Kono N."/>
            <person name="Nakamura H."/>
            <person name="Mori M."/>
            <person name="Yoshida Y."/>
            <person name="Ohtoshi R."/>
            <person name="Malay A.D."/>
            <person name="Moran D.A.P."/>
            <person name="Tomita M."/>
            <person name="Numata K."/>
            <person name="Arakawa K."/>
        </authorList>
    </citation>
    <scope>NUCLEOTIDE SEQUENCE</scope>
</reference>
<dbReference type="EMBL" id="BMAU01021199">
    <property type="protein sequence ID" value="GFX97749.1"/>
    <property type="molecule type" value="Genomic_DNA"/>
</dbReference>
<dbReference type="Proteomes" id="UP000887159">
    <property type="component" value="Unassembled WGS sequence"/>
</dbReference>
<comment type="caution">
    <text evidence="1">The sequence shown here is derived from an EMBL/GenBank/DDBJ whole genome shotgun (WGS) entry which is preliminary data.</text>
</comment>